<organism evidence="2 3">
    <name type="scientific">Hemibagrus guttatus</name>
    <dbReference type="NCBI Taxonomy" id="175788"/>
    <lineage>
        <taxon>Eukaryota</taxon>
        <taxon>Metazoa</taxon>
        <taxon>Chordata</taxon>
        <taxon>Craniata</taxon>
        <taxon>Vertebrata</taxon>
        <taxon>Euteleostomi</taxon>
        <taxon>Actinopterygii</taxon>
        <taxon>Neopterygii</taxon>
        <taxon>Teleostei</taxon>
        <taxon>Ostariophysi</taxon>
        <taxon>Siluriformes</taxon>
        <taxon>Bagridae</taxon>
        <taxon>Hemibagrus</taxon>
    </lineage>
</organism>
<dbReference type="PANTHER" id="PTHR22878">
    <property type="entry name" value="DYNEIN HEAVY CHAIN 6, AXONEMAL-LIKE-RELATED"/>
    <property type="match status" value="1"/>
</dbReference>
<dbReference type="Pfam" id="PF18199">
    <property type="entry name" value="Dynein_C"/>
    <property type="match status" value="1"/>
</dbReference>
<proteinExistence type="predicted"/>
<dbReference type="PANTHER" id="PTHR22878:SF70">
    <property type="entry name" value="DYNEIN HEAVY CHAIN 2, AXONEMAL"/>
    <property type="match status" value="1"/>
</dbReference>
<evidence type="ECO:0000313" key="2">
    <source>
        <dbReference type="EMBL" id="KAK3522149.1"/>
    </source>
</evidence>
<feature type="domain" description="Dynein heavy chain C-terminal" evidence="1">
    <location>
        <begin position="2"/>
        <end position="90"/>
    </location>
</feature>
<evidence type="ECO:0000313" key="3">
    <source>
        <dbReference type="Proteomes" id="UP001274896"/>
    </source>
</evidence>
<sequence>NFNIEAALAKFPVRYEESMNTALVQEMERYNNLCRTISGSLQNLLRAIKGFIVLDAELEAIASCLLVGKVPEKWAKRSYPSLQPLGSYISAGLV</sequence>
<comment type="caution">
    <text evidence="2">The sequence shown here is derived from an EMBL/GenBank/DDBJ whole genome shotgun (WGS) entry which is preliminary data.</text>
</comment>
<dbReference type="Proteomes" id="UP001274896">
    <property type="component" value="Unassembled WGS sequence"/>
</dbReference>
<feature type="non-terminal residue" evidence="2">
    <location>
        <position position="1"/>
    </location>
</feature>
<dbReference type="InterPro" id="IPR041228">
    <property type="entry name" value="Dynein_C"/>
</dbReference>
<dbReference type="GO" id="GO:0051959">
    <property type="term" value="F:dynein light intermediate chain binding"/>
    <property type="evidence" value="ECO:0007669"/>
    <property type="project" value="InterPro"/>
</dbReference>
<dbReference type="AlphaFoldDB" id="A0AAE0QJ30"/>
<dbReference type="InterPro" id="IPR026983">
    <property type="entry name" value="DHC"/>
</dbReference>
<dbReference type="GO" id="GO:0045505">
    <property type="term" value="F:dynein intermediate chain binding"/>
    <property type="evidence" value="ECO:0007669"/>
    <property type="project" value="InterPro"/>
</dbReference>
<reference evidence="2" key="1">
    <citation type="submission" date="2023-06" db="EMBL/GenBank/DDBJ databases">
        <title>Male Hemibagrus guttatus genome.</title>
        <authorList>
            <person name="Bian C."/>
        </authorList>
    </citation>
    <scope>NUCLEOTIDE SEQUENCE</scope>
    <source>
        <strain evidence="2">Male_cb2023</strain>
        <tissue evidence="2">Muscle</tissue>
    </source>
</reference>
<keyword evidence="3" id="KW-1185">Reference proteome</keyword>
<evidence type="ECO:0000259" key="1">
    <source>
        <dbReference type="Pfam" id="PF18199"/>
    </source>
</evidence>
<gene>
    <name evidence="2" type="ORF">QTP70_026971</name>
</gene>
<name>A0AAE0QJ30_9TELE</name>
<protein>
    <recommendedName>
        <fullName evidence="1">Dynein heavy chain C-terminal domain-containing protein</fullName>
    </recommendedName>
</protein>
<dbReference type="EMBL" id="JAUCMX010000015">
    <property type="protein sequence ID" value="KAK3522149.1"/>
    <property type="molecule type" value="Genomic_DNA"/>
</dbReference>
<dbReference type="Gene3D" id="1.20.1270.280">
    <property type="match status" value="1"/>
</dbReference>
<accession>A0AAE0QJ30</accession>
<dbReference type="GO" id="GO:0030286">
    <property type="term" value="C:dynein complex"/>
    <property type="evidence" value="ECO:0007669"/>
    <property type="project" value="InterPro"/>
</dbReference>
<dbReference type="GO" id="GO:0007018">
    <property type="term" value="P:microtubule-based movement"/>
    <property type="evidence" value="ECO:0007669"/>
    <property type="project" value="InterPro"/>
</dbReference>